<dbReference type="SUPFAM" id="SSF52980">
    <property type="entry name" value="Restriction endonuclease-like"/>
    <property type="match status" value="1"/>
</dbReference>
<dbReference type="EC" id="3.1.21.4" evidence="1"/>
<dbReference type="GO" id="GO:0003677">
    <property type="term" value="F:DNA binding"/>
    <property type="evidence" value="ECO:0007669"/>
    <property type="project" value="UniProtKB-UniRule"/>
</dbReference>
<dbReference type="InterPro" id="IPR007637">
    <property type="entry name" value="Restrct_endonuc_II_DpnII-like"/>
</dbReference>
<dbReference type="InterPro" id="IPR011335">
    <property type="entry name" value="Restrct_endonuc-II-like"/>
</dbReference>
<reference evidence="3 4" key="1">
    <citation type="journal article" date="2014" name="Appl. Environ. Microbiol.">
        <title>Comparative Genome Analysis of 'Candidatus Methanoplasma termitum' Indicates a New Mode of Energy Metabolism in the Seventh Order of Methanogens.</title>
        <authorList>
            <person name="Lang K."/>
            <person name="Schuldes J."/>
            <person name="Klingl A."/>
            <person name="Poehlein A."/>
            <person name="Daniel R."/>
            <person name="Brune A."/>
        </authorList>
    </citation>
    <scope>NUCLEOTIDE SEQUENCE [LARGE SCALE GENOMIC DNA]</scope>
    <source>
        <strain evidence="4">Mpt1</strain>
    </source>
</reference>
<proteinExistence type="inferred from homology"/>
<dbReference type="OrthoDB" id="268803at2157"/>
<evidence type="ECO:0000259" key="2">
    <source>
        <dbReference type="Pfam" id="PF04556"/>
    </source>
</evidence>
<accession>A0A0A7LCZ6</accession>
<dbReference type="GeneID" id="24818673"/>
<organism evidence="3 4">
    <name type="scientific">Candidatus Methanoplasma termitum</name>
    <dbReference type="NCBI Taxonomy" id="1577791"/>
    <lineage>
        <taxon>Archaea</taxon>
        <taxon>Methanobacteriati</taxon>
        <taxon>Thermoplasmatota</taxon>
        <taxon>Thermoplasmata</taxon>
        <taxon>Methanomassiliicoccales</taxon>
        <taxon>Methanomassiliicoccaceae</taxon>
        <taxon>Candidatus Methanoplasma</taxon>
    </lineage>
</organism>
<dbReference type="GO" id="GO:0009036">
    <property type="term" value="F:type II site-specific deoxyribonuclease activity"/>
    <property type="evidence" value="ECO:0007669"/>
    <property type="project" value="UniProtKB-UniRule"/>
</dbReference>
<evidence type="ECO:0000313" key="4">
    <source>
        <dbReference type="Proteomes" id="UP000030787"/>
    </source>
</evidence>
<dbReference type="STRING" id="1577791.Mpt1_c10110"/>
<dbReference type="InterPro" id="IPR021191">
    <property type="entry name" value="Restrct_endonuc_II_DpnII"/>
</dbReference>
<feature type="domain" description="Restriction endonuclease type II DpnII-like" evidence="2">
    <location>
        <begin position="6"/>
        <end position="281"/>
    </location>
</feature>
<dbReference type="Pfam" id="PF04556">
    <property type="entry name" value="DpnII"/>
    <property type="match status" value="1"/>
</dbReference>
<keyword evidence="1" id="KW-0680">Restriction system</keyword>
<comment type="function">
    <text evidence="1">A P subtype restriction enzyme that recognizes the double-stranded unmethylated sequence 5'-GATC-3'.</text>
</comment>
<name>A0A0A7LCZ6_9ARCH</name>
<keyword evidence="1" id="KW-0255">Endonuclease</keyword>
<dbReference type="EMBL" id="CP010070">
    <property type="protein sequence ID" value="AIZ56883.1"/>
    <property type="molecule type" value="Genomic_DNA"/>
</dbReference>
<dbReference type="AlphaFoldDB" id="A0A0A7LCZ6"/>
<dbReference type="HOGENOM" id="CLU_089327_0_0_2"/>
<evidence type="ECO:0000256" key="1">
    <source>
        <dbReference type="PIRNR" id="PIRNR016080"/>
    </source>
</evidence>
<evidence type="ECO:0000313" key="3">
    <source>
        <dbReference type="EMBL" id="AIZ56883.1"/>
    </source>
</evidence>
<sequence>MTSKRDFDEWFSHFRRTIYGYSYYVDFNKVIGNVNAIKIELNLMNSLVGSKNIKADFIALAKKYPEILKTIPVLIAVREKEIEIMDEQAKNITYDFNKRNLSAEDYSVFLEKTGLFDLISKHIISNLNDYVTGVETGLDSNARKNRGGSAMENLVEKYLKASGCEYYVQMSASTINKKWGINISGLSTDSKAEKKFDFVVKHRNEVFGIEVNFYASGGSKLNETARSYKMVAAESKQIDRFNFIWVTDGGGWHSARNNLKETFETMEHIYSIADLENGVLNALFKP</sequence>
<keyword evidence="4" id="KW-1185">Reference proteome</keyword>
<dbReference type="PIRSF" id="PIRSF016080">
    <property type="entry name" value="Restrict_endonuc_II_DpmII"/>
    <property type="match status" value="1"/>
</dbReference>
<gene>
    <name evidence="3" type="primary">mjaIIIR</name>
    <name evidence="3" type="ORF">Mpt1_c10110</name>
</gene>
<dbReference type="Proteomes" id="UP000030787">
    <property type="component" value="Chromosome"/>
</dbReference>
<dbReference type="REBASE" id="98765">
    <property type="entry name" value="MteMpt1ORF10100P"/>
</dbReference>
<comment type="similarity">
    <text evidence="1">Belongs to the DpnII type II restriction endonuclease family.</text>
</comment>
<dbReference type="KEGG" id="mear:Mpt1_c10110"/>
<keyword evidence="1 3" id="KW-0378">Hydrolase</keyword>
<dbReference type="RefSeq" id="WP_048112772.1">
    <property type="nucleotide sequence ID" value="NZ_CP010070.1"/>
</dbReference>
<dbReference type="GO" id="GO:0009307">
    <property type="term" value="P:DNA restriction-modification system"/>
    <property type="evidence" value="ECO:0007669"/>
    <property type="project" value="UniProtKB-UniRule"/>
</dbReference>
<comment type="catalytic activity">
    <reaction evidence="1">
        <text>Endonucleolytic cleavage of DNA to give specific double-stranded fragments with terminal 5'-phosphates.</text>
        <dbReference type="EC" id="3.1.21.4"/>
    </reaction>
</comment>
<keyword evidence="1" id="KW-0540">Nuclease</keyword>
<protein>
    <recommendedName>
        <fullName evidence="1">Type-2 restriction enzyme</fullName>
        <ecNumber evidence="1">3.1.21.4</ecNumber>
    </recommendedName>
</protein>